<dbReference type="PANTHER" id="PTHR10000:SF25">
    <property type="entry name" value="PHOSPHATASE YKRA-RELATED"/>
    <property type="match status" value="1"/>
</dbReference>
<dbReference type="Gene3D" id="3.40.50.1000">
    <property type="entry name" value="HAD superfamily/HAD-like"/>
    <property type="match status" value="1"/>
</dbReference>
<proteinExistence type="predicted"/>
<dbReference type="SFLD" id="SFLDS00003">
    <property type="entry name" value="Haloacid_Dehalogenase"/>
    <property type="match status" value="1"/>
</dbReference>
<accession>A0ABQ6YW82</accession>
<evidence type="ECO:0000313" key="2">
    <source>
        <dbReference type="Proteomes" id="UP000782705"/>
    </source>
</evidence>
<dbReference type="PROSITE" id="PS01229">
    <property type="entry name" value="COF_2"/>
    <property type="match status" value="1"/>
</dbReference>
<dbReference type="InterPro" id="IPR000150">
    <property type="entry name" value="Cof"/>
</dbReference>
<dbReference type="NCBIfam" id="TIGR00099">
    <property type="entry name" value="Cof-subfamily"/>
    <property type="match status" value="1"/>
</dbReference>
<dbReference type="NCBIfam" id="TIGR01484">
    <property type="entry name" value="HAD-SF-IIB"/>
    <property type="match status" value="1"/>
</dbReference>
<dbReference type="Pfam" id="PF08282">
    <property type="entry name" value="Hydrolase_3"/>
    <property type="match status" value="1"/>
</dbReference>
<dbReference type="Proteomes" id="UP000782705">
    <property type="component" value="Unassembled WGS sequence"/>
</dbReference>
<dbReference type="EMBL" id="MAEL01000062">
    <property type="protein sequence ID" value="KAF1301041.1"/>
    <property type="molecule type" value="Genomic_DNA"/>
</dbReference>
<keyword evidence="2" id="KW-1185">Reference proteome</keyword>
<dbReference type="SFLD" id="SFLDG01140">
    <property type="entry name" value="C2.B:_Phosphomannomutase_and_P"/>
    <property type="match status" value="1"/>
</dbReference>
<reference evidence="1 2" key="1">
    <citation type="submission" date="2016-06" db="EMBL/GenBank/DDBJ databases">
        <title>Four novel species of enterococci isolated from chicken manure.</title>
        <authorList>
            <person name="Van Tyne D."/>
        </authorList>
    </citation>
    <scope>NUCLEOTIDE SEQUENCE [LARGE SCALE GENOMIC DNA]</scope>
    <source>
        <strain evidence="1 2">CU12B</strain>
    </source>
</reference>
<gene>
    <name evidence="1" type="ORF">BAU17_09465</name>
</gene>
<dbReference type="InterPro" id="IPR036412">
    <property type="entry name" value="HAD-like_sf"/>
</dbReference>
<sequence length="275" mass="30377">MNHKLIFLDVDGTLCDETGRVPESAKQAITQAQQAGHQFFLCTGRTKGEITDELLGLNFRGMIGAGGGYCEVDGEVILHETLPQTELLEMLAYFRAENIAYYLQSSEELIASSDLRETLSELLLQNSGGNPDILDSVQWFFDLLKDETNVDYQQMEKICFVNNKVPYQEIYQRFHPYFAVIPTTTSHFGADSGEVSVKGLSKKTAIEFLLNHLQVNIEDTIAFGDGHNDGEMFEAVGLSVAMGNASDSLKVLADGVTSHINQDGLAHGLKKYVLN</sequence>
<dbReference type="Gene3D" id="3.30.1240.10">
    <property type="match status" value="1"/>
</dbReference>
<dbReference type="InterPro" id="IPR023214">
    <property type="entry name" value="HAD_sf"/>
</dbReference>
<organism evidence="1 2">
    <name type="scientific">Candidatus Enterococcus willemsii</name>
    <dbReference type="NCBI Taxonomy" id="1857215"/>
    <lineage>
        <taxon>Bacteria</taxon>
        <taxon>Bacillati</taxon>
        <taxon>Bacillota</taxon>
        <taxon>Bacilli</taxon>
        <taxon>Lactobacillales</taxon>
        <taxon>Enterococcaceae</taxon>
        <taxon>Enterococcus</taxon>
    </lineage>
</organism>
<keyword evidence="1" id="KW-0378">Hydrolase</keyword>
<dbReference type="SUPFAM" id="SSF56784">
    <property type="entry name" value="HAD-like"/>
    <property type="match status" value="1"/>
</dbReference>
<comment type="caution">
    <text evidence="1">The sequence shown here is derived from an EMBL/GenBank/DDBJ whole genome shotgun (WGS) entry which is preliminary data.</text>
</comment>
<dbReference type="InterPro" id="IPR006379">
    <property type="entry name" value="HAD-SF_hydro_IIB"/>
</dbReference>
<dbReference type="PANTHER" id="PTHR10000">
    <property type="entry name" value="PHOSPHOSERINE PHOSPHATASE"/>
    <property type="match status" value="1"/>
</dbReference>
<name>A0ABQ6YW82_9ENTE</name>
<dbReference type="GO" id="GO:0016787">
    <property type="term" value="F:hydrolase activity"/>
    <property type="evidence" value="ECO:0007669"/>
    <property type="project" value="UniProtKB-KW"/>
</dbReference>
<evidence type="ECO:0000313" key="1">
    <source>
        <dbReference type="EMBL" id="KAF1301041.1"/>
    </source>
</evidence>
<dbReference type="RefSeq" id="WP_161903363.1">
    <property type="nucleotide sequence ID" value="NZ_MAEL01000062.1"/>
</dbReference>
<protein>
    <submittedName>
        <fullName evidence="1">Hydrolase</fullName>
    </submittedName>
</protein>